<reference evidence="4" key="3">
    <citation type="journal article" date="2005" name="Nature">
        <title>The map-based sequence of the rice genome.</title>
        <authorList>
            <consortium name="International rice genome sequencing project (IRGSP)"/>
            <person name="Matsumoto T."/>
            <person name="Wu J."/>
            <person name="Kanamori H."/>
            <person name="Katayose Y."/>
            <person name="Fujisawa M."/>
            <person name="Namiki N."/>
            <person name="Mizuno H."/>
            <person name="Yamamoto K."/>
            <person name="Antonio B.A."/>
            <person name="Baba T."/>
            <person name="Sakata K."/>
            <person name="Nagamura Y."/>
            <person name="Aoki H."/>
            <person name="Arikawa K."/>
            <person name="Arita K."/>
            <person name="Bito T."/>
            <person name="Chiden Y."/>
            <person name="Fujitsuka N."/>
            <person name="Fukunaka R."/>
            <person name="Hamada M."/>
            <person name="Harada C."/>
            <person name="Hayashi A."/>
            <person name="Hijishita S."/>
            <person name="Honda M."/>
            <person name="Hosokawa S."/>
            <person name="Ichikawa Y."/>
            <person name="Idonuma A."/>
            <person name="Iijima M."/>
            <person name="Ikeda M."/>
            <person name="Ikeno M."/>
            <person name="Ito K."/>
            <person name="Ito S."/>
            <person name="Ito T."/>
            <person name="Ito Y."/>
            <person name="Ito Y."/>
            <person name="Iwabuchi A."/>
            <person name="Kamiya K."/>
            <person name="Karasawa W."/>
            <person name="Kurita K."/>
            <person name="Katagiri S."/>
            <person name="Kikuta A."/>
            <person name="Kobayashi H."/>
            <person name="Kobayashi N."/>
            <person name="Machita K."/>
            <person name="Maehara T."/>
            <person name="Masukawa M."/>
            <person name="Mizubayashi T."/>
            <person name="Mukai Y."/>
            <person name="Nagasaki H."/>
            <person name="Nagata Y."/>
            <person name="Naito S."/>
            <person name="Nakashima M."/>
            <person name="Nakama Y."/>
            <person name="Nakamichi Y."/>
            <person name="Nakamura M."/>
            <person name="Meguro A."/>
            <person name="Negishi M."/>
            <person name="Ohta I."/>
            <person name="Ohta T."/>
            <person name="Okamoto M."/>
            <person name="Ono N."/>
            <person name="Saji S."/>
            <person name="Sakaguchi M."/>
            <person name="Sakai K."/>
            <person name="Shibata M."/>
            <person name="Shimokawa T."/>
            <person name="Song J."/>
            <person name="Takazaki Y."/>
            <person name="Terasawa K."/>
            <person name="Tsugane M."/>
            <person name="Tsuji K."/>
            <person name="Ueda S."/>
            <person name="Waki K."/>
            <person name="Yamagata H."/>
            <person name="Yamamoto M."/>
            <person name="Yamamoto S."/>
            <person name="Yamane H."/>
            <person name="Yoshiki S."/>
            <person name="Yoshihara R."/>
            <person name="Yukawa K."/>
            <person name="Zhong H."/>
            <person name="Yano M."/>
            <person name="Yuan Q."/>
            <person name="Ouyang S."/>
            <person name="Liu J."/>
            <person name="Jones K.M."/>
            <person name="Gansberger K."/>
            <person name="Moffat K."/>
            <person name="Hill J."/>
            <person name="Bera J."/>
            <person name="Fadrosh D."/>
            <person name="Jin S."/>
            <person name="Johri S."/>
            <person name="Kim M."/>
            <person name="Overton L."/>
            <person name="Reardon M."/>
            <person name="Tsitrin T."/>
            <person name="Vuong H."/>
            <person name="Weaver B."/>
            <person name="Ciecko A."/>
            <person name="Tallon L."/>
            <person name="Jackson J."/>
            <person name="Pai G."/>
            <person name="Aken S.V."/>
            <person name="Utterback T."/>
            <person name="Reidmuller S."/>
            <person name="Feldblyum T."/>
            <person name="Hsiao J."/>
            <person name="Zismann V."/>
            <person name="Iobst S."/>
            <person name="de Vazeille A.R."/>
            <person name="Buell C.R."/>
            <person name="Ying K."/>
            <person name="Li Y."/>
            <person name="Lu T."/>
            <person name="Huang Y."/>
            <person name="Zhao Q."/>
            <person name="Feng Q."/>
            <person name="Zhang L."/>
            <person name="Zhu J."/>
            <person name="Weng Q."/>
            <person name="Mu J."/>
            <person name="Lu Y."/>
            <person name="Fan D."/>
            <person name="Liu Y."/>
            <person name="Guan J."/>
            <person name="Zhang Y."/>
            <person name="Yu S."/>
            <person name="Liu X."/>
            <person name="Zhang Y."/>
            <person name="Hong G."/>
            <person name="Han B."/>
            <person name="Choisne N."/>
            <person name="Demange N."/>
            <person name="Orjeda G."/>
            <person name="Samain S."/>
            <person name="Cattolico L."/>
            <person name="Pelletier E."/>
            <person name="Couloux A."/>
            <person name="Segurens B."/>
            <person name="Wincker P."/>
            <person name="D'Hont A."/>
            <person name="Scarpelli C."/>
            <person name="Weissenbach J."/>
            <person name="Salanoubat M."/>
            <person name="Quetier F."/>
            <person name="Yu Y."/>
            <person name="Kim H.R."/>
            <person name="Rambo T."/>
            <person name="Currie J."/>
            <person name="Collura K."/>
            <person name="Luo M."/>
            <person name="Yang T."/>
            <person name="Ammiraju J.S.S."/>
            <person name="Engler F."/>
            <person name="Soderlund C."/>
            <person name="Wing R.A."/>
            <person name="Palmer L.E."/>
            <person name="de la Bastide M."/>
            <person name="Spiegel L."/>
            <person name="Nascimento L."/>
            <person name="Zutavern T."/>
            <person name="O'Shaughnessy A."/>
            <person name="Dike S."/>
            <person name="Dedhia N."/>
            <person name="Preston R."/>
            <person name="Balija V."/>
            <person name="McCombie W.R."/>
            <person name="Chow T."/>
            <person name="Chen H."/>
            <person name="Chung M."/>
            <person name="Chen C."/>
            <person name="Shaw J."/>
            <person name="Wu H."/>
            <person name="Hsiao K."/>
            <person name="Chao Y."/>
            <person name="Chu M."/>
            <person name="Cheng C."/>
            <person name="Hour A."/>
            <person name="Lee P."/>
            <person name="Lin S."/>
            <person name="Lin Y."/>
            <person name="Liou J."/>
            <person name="Liu S."/>
            <person name="Hsing Y."/>
            <person name="Raghuvanshi S."/>
            <person name="Mohanty A."/>
            <person name="Bharti A.K."/>
            <person name="Gaur A."/>
            <person name="Gupta V."/>
            <person name="Kumar D."/>
            <person name="Ravi V."/>
            <person name="Vij S."/>
            <person name="Kapur A."/>
            <person name="Khurana P."/>
            <person name="Khurana P."/>
            <person name="Khurana J.P."/>
            <person name="Tyagi A.K."/>
            <person name="Gaikwad K."/>
            <person name="Singh A."/>
            <person name="Dalal V."/>
            <person name="Srivastava S."/>
            <person name="Dixit A."/>
            <person name="Pal A.K."/>
            <person name="Ghazi I.A."/>
            <person name="Yadav M."/>
            <person name="Pandit A."/>
            <person name="Bhargava A."/>
            <person name="Sureshbabu K."/>
            <person name="Batra K."/>
            <person name="Sharma T.R."/>
            <person name="Mohapatra T."/>
            <person name="Singh N.K."/>
            <person name="Messing J."/>
            <person name="Nelson A.B."/>
            <person name="Fuks G."/>
            <person name="Kavchok S."/>
            <person name="Keizer G."/>
            <person name="Linton E."/>
            <person name="Llaca V."/>
            <person name="Song R."/>
            <person name="Tanyolac B."/>
            <person name="Young S."/>
            <person name="Ho-Il K."/>
            <person name="Hahn J.H."/>
            <person name="Sangsakoo G."/>
            <person name="Vanavichit A."/>
            <person name="de Mattos Luiz.A.T."/>
            <person name="Zimmer P.D."/>
            <person name="Malone G."/>
            <person name="Dellagostin O."/>
            <person name="de Oliveira A.C."/>
            <person name="Bevan M."/>
            <person name="Bancroft I."/>
            <person name="Minx P."/>
            <person name="Cordum H."/>
            <person name="Wilson R."/>
            <person name="Cheng Z."/>
            <person name="Jin W."/>
            <person name="Jiang J."/>
            <person name="Leong S.A."/>
            <person name="Iwama H."/>
            <person name="Gojobori T."/>
            <person name="Itoh T."/>
            <person name="Niimura Y."/>
            <person name="Fujii Y."/>
            <person name="Habara T."/>
            <person name="Sakai H."/>
            <person name="Sato Y."/>
            <person name="Wilson G."/>
            <person name="Kumar K."/>
            <person name="McCouch S."/>
            <person name="Juretic N."/>
            <person name="Hoen D."/>
            <person name="Wright S."/>
            <person name="Bruskiewich R."/>
            <person name="Bureau T."/>
            <person name="Miyao A."/>
            <person name="Hirochika H."/>
            <person name="Nishikawa T."/>
            <person name="Kadowaki K."/>
            <person name="Sugiura M."/>
            <person name="Burr B."/>
            <person name="Sasaki T."/>
        </authorList>
    </citation>
    <scope>NUCLEOTIDE SEQUENCE [LARGE SCALE GENOMIC DNA]</scope>
    <source>
        <strain evidence="4">cv. Nipponbare</strain>
    </source>
</reference>
<dbReference type="Proteomes" id="UP000000763">
    <property type="component" value="Chromosome 9"/>
</dbReference>
<proteinExistence type="predicted"/>
<dbReference type="AlphaFoldDB" id="Q6YWB3"/>
<accession>Q6YWB3</accession>
<feature type="compositionally biased region" description="Polar residues" evidence="1">
    <location>
        <begin position="47"/>
        <end position="70"/>
    </location>
</feature>
<dbReference type="EMBL" id="AP005591">
    <property type="protein sequence ID" value="BAD17406.1"/>
    <property type="molecule type" value="Genomic_DNA"/>
</dbReference>
<reference evidence="2" key="1">
    <citation type="submission" date="2002-07" db="EMBL/GenBank/DDBJ databases">
        <title>Oryza sativa nipponbare(GA3) genomic DNA, chromosome 9, PAC clone:P0584E12.</title>
        <authorList>
            <person name="Sasaki T."/>
            <person name="Matsumoto T."/>
            <person name="Hattori M."/>
            <person name="Sakaki Y."/>
            <person name="Katayose Y."/>
        </authorList>
    </citation>
    <scope>NUCLEOTIDE SEQUENCE</scope>
</reference>
<evidence type="ECO:0000313" key="3">
    <source>
        <dbReference type="EMBL" id="BAD17573.1"/>
    </source>
</evidence>
<protein>
    <submittedName>
        <fullName evidence="3">Uncharacterized protein</fullName>
    </submittedName>
</protein>
<evidence type="ECO:0000313" key="2">
    <source>
        <dbReference type="EMBL" id="BAD17406.1"/>
    </source>
</evidence>
<sequence>MGTKMGEREMSMTCGFQHSVFFIPRTMKGTRRHLEKDLEPWRIIEDVQSQRGGPNQVNLGCNSESRTSLY</sequence>
<evidence type="ECO:0000313" key="4">
    <source>
        <dbReference type="Proteomes" id="UP000000763"/>
    </source>
</evidence>
<reference evidence="4" key="4">
    <citation type="journal article" date="2008" name="Nucleic Acids Res.">
        <title>The rice annotation project database (RAP-DB): 2008 update.</title>
        <authorList>
            <consortium name="The rice annotation project (RAP)"/>
        </authorList>
    </citation>
    <scope>GENOME REANNOTATION</scope>
    <source>
        <strain evidence="4">cv. Nipponbare</strain>
    </source>
</reference>
<name>Q6YWB3_ORYSJ</name>
<gene>
    <name evidence="3" type="ORF">P0501E09.20</name>
    <name evidence="2" type="ORF">P0584E12.47</name>
</gene>
<reference evidence="3" key="2">
    <citation type="submission" date="2002-09" db="EMBL/GenBank/DDBJ databases">
        <title>Oryza sativa nipponbare(GA3) genomic DNA, chromosome 9, PAC clone:P0501E09.</title>
        <authorList>
            <person name="Sasaki T."/>
            <person name="Matsumoto T."/>
            <person name="Hattori M."/>
            <person name="Sakaki Y."/>
            <person name="Katayose Y."/>
        </authorList>
    </citation>
    <scope>NUCLEOTIDE SEQUENCE</scope>
</reference>
<organism evidence="3 4">
    <name type="scientific">Oryza sativa subsp. japonica</name>
    <name type="common">Rice</name>
    <dbReference type="NCBI Taxonomy" id="39947"/>
    <lineage>
        <taxon>Eukaryota</taxon>
        <taxon>Viridiplantae</taxon>
        <taxon>Streptophyta</taxon>
        <taxon>Embryophyta</taxon>
        <taxon>Tracheophyta</taxon>
        <taxon>Spermatophyta</taxon>
        <taxon>Magnoliopsida</taxon>
        <taxon>Liliopsida</taxon>
        <taxon>Poales</taxon>
        <taxon>Poaceae</taxon>
        <taxon>BOP clade</taxon>
        <taxon>Oryzoideae</taxon>
        <taxon>Oryzeae</taxon>
        <taxon>Oryzinae</taxon>
        <taxon>Oryza</taxon>
        <taxon>Oryza sativa</taxon>
    </lineage>
</organism>
<dbReference type="EMBL" id="AP005787">
    <property type="protein sequence ID" value="BAD17573.1"/>
    <property type="molecule type" value="Genomic_DNA"/>
</dbReference>
<evidence type="ECO:0000256" key="1">
    <source>
        <dbReference type="SAM" id="MobiDB-lite"/>
    </source>
</evidence>
<feature type="region of interest" description="Disordered" evidence="1">
    <location>
        <begin position="46"/>
        <end position="70"/>
    </location>
</feature>